<reference evidence="2 3" key="1">
    <citation type="journal article" date="2017" name="Curr. Biol.">
        <title>Genome architecture and evolution of a unichromosomal asexual nematode.</title>
        <authorList>
            <person name="Fradin H."/>
            <person name="Zegar C."/>
            <person name="Gutwein M."/>
            <person name="Lucas J."/>
            <person name="Kovtun M."/>
            <person name="Corcoran D."/>
            <person name="Baugh L.R."/>
            <person name="Kiontke K."/>
            <person name="Gunsalus K."/>
            <person name="Fitch D.H."/>
            <person name="Piano F."/>
        </authorList>
    </citation>
    <scope>NUCLEOTIDE SEQUENCE [LARGE SCALE GENOMIC DNA]</scope>
    <source>
        <strain evidence="2">PF1309</strain>
    </source>
</reference>
<evidence type="ECO:0000313" key="2">
    <source>
        <dbReference type="EMBL" id="PAV90178.1"/>
    </source>
</evidence>
<dbReference type="Proteomes" id="UP000218231">
    <property type="component" value="Unassembled WGS sequence"/>
</dbReference>
<evidence type="ECO:0000313" key="3">
    <source>
        <dbReference type="Proteomes" id="UP000218231"/>
    </source>
</evidence>
<keyword evidence="1" id="KW-0732">Signal</keyword>
<evidence type="ECO:0000256" key="1">
    <source>
        <dbReference type="SAM" id="SignalP"/>
    </source>
</evidence>
<organism evidence="2 3">
    <name type="scientific">Diploscapter pachys</name>
    <dbReference type="NCBI Taxonomy" id="2018661"/>
    <lineage>
        <taxon>Eukaryota</taxon>
        <taxon>Metazoa</taxon>
        <taxon>Ecdysozoa</taxon>
        <taxon>Nematoda</taxon>
        <taxon>Chromadorea</taxon>
        <taxon>Rhabditida</taxon>
        <taxon>Rhabditina</taxon>
        <taxon>Rhabditomorpha</taxon>
        <taxon>Rhabditoidea</taxon>
        <taxon>Rhabditidae</taxon>
        <taxon>Diploscapter</taxon>
    </lineage>
</organism>
<feature type="signal peptide" evidence="1">
    <location>
        <begin position="1"/>
        <end position="17"/>
    </location>
</feature>
<dbReference type="AlphaFoldDB" id="A0A2A2LVH4"/>
<proteinExistence type="predicted"/>
<feature type="chain" id="PRO_5012064679" description="SXP/RAL-2 family protein Ani s 5-like cation-binding domain-containing protein" evidence="1">
    <location>
        <begin position="18"/>
        <end position="170"/>
    </location>
</feature>
<dbReference type="EMBL" id="LIAE01006391">
    <property type="protein sequence ID" value="PAV90178.1"/>
    <property type="molecule type" value="Genomic_DNA"/>
</dbReference>
<name>A0A2A2LVH4_9BILA</name>
<sequence length="170" mass="19774">MIRFLLFLGLAVTFSAARPAPAEPKLEMGRSDTSSLYDDSRTKKIKEIINKFTPEQKKQIDDEKMLKEFIGKLNEILHYYDKELLPGVSPKVRKVLEAMEDMIKKPTTLMEKSKEEQQAQMLKYFEGMGVDDALQIQTVMLKLMAKAKELGIIEMHKKFEEQMLARYTFF</sequence>
<comment type="caution">
    <text evidence="2">The sequence shown here is derived from an EMBL/GenBank/DDBJ whole genome shotgun (WGS) entry which is preliminary data.</text>
</comment>
<accession>A0A2A2LVH4</accession>
<evidence type="ECO:0008006" key="4">
    <source>
        <dbReference type="Google" id="ProtNLM"/>
    </source>
</evidence>
<protein>
    <recommendedName>
        <fullName evidence="4">SXP/RAL-2 family protein Ani s 5-like cation-binding domain-containing protein</fullName>
    </recommendedName>
</protein>
<keyword evidence="3" id="KW-1185">Reference proteome</keyword>
<gene>
    <name evidence="2" type="ORF">WR25_17230</name>
</gene>